<feature type="transmembrane region" description="Helical" evidence="1">
    <location>
        <begin position="298"/>
        <end position="316"/>
    </location>
</feature>
<evidence type="ECO:0000313" key="3">
    <source>
        <dbReference type="Proteomes" id="UP000267128"/>
    </source>
</evidence>
<sequence length="450" mass="46849">MIGRTTLGRDEMATWEFAQLSLPNLVKALGHVDAVLAPYYLFAHLWTSVDDGAVWLRLPSAIAAAAAVAVAARIADRAWGPWAGAVTGTALALHPTVVAEAVQARPYAAALLCCTLGTALVLADGPLRRHRYVVVMAVGIALHLFAIAVVVAHLVIVRRRSFLLPVAVLAVLALPLALAAHAQRIQVIYIPVPTVSSALDVLRQMAAPGDLQWLVLAAVLVLAATALRGPTGPALGALGSCAALVLVPLVLLYVASHLLAPVLNPRYLITAPLGVALAVGAVAGLVRLPGAWPAWSRTLLPGVLAVAILVAVAPAVRALHAPRFAGADFTTLARMLAHRADPGDGLQVVIRRSQGGMPAGVAYYTGDDAFLADVLRGLPESEPLVYERRITGPGASVAEPGLKRTTWLVAVGATQPGTAAVARLRASGCRILAHHPLPELTLYKARCPVS</sequence>
<evidence type="ECO:0000313" key="2">
    <source>
        <dbReference type="EMBL" id="RNL63735.1"/>
    </source>
</evidence>
<proteinExistence type="predicted"/>
<feature type="transmembrane region" description="Helical" evidence="1">
    <location>
        <begin position="104"/>
        <end position="123"/>
    </location>
</feature>
<accession>A0A3N0CJW5</accession>
<dbReference type="Proteomes" id="UP000267128">
    <property type="component" value="Unassembled WGS sequence"/>
</dbReference>
<reference evidence="2 3" key="1">
    <citation type="submission" date="2018-11" db="EMBL/GenBank/DDBJ databases">
        <authorList>
            <person name="Li F."/>
        </authorList>
    </citation>
    <scope>NUCLEOTIDE SEQUENCE [LARGE SCALE GENOMIC DNA]</scope>
    <source>
        <strain evidence="2 3">Gsoil 097</strain>
    </source>
</reference>
<feature type="transmembrane region" description="Helical" evidence="1">
    <location>
        <begin position="211"/>
        <end position="228"/>
    </location>
</feature>
<feature type="transmembrane region" description="Helical" evidence="1">
    <location>
        <begin position="132"/>
        <end position="156"/>
    </location>
</feature>
<evidence type="ECO:0008006" key="4">
    <source>
        <dbReference type="Google" id="ProtNLM"/>
    </source>
</evidence>
<keyword evidence="1" id="KW-1133">Transmembrane helix</keyword>
<keyword evidence="1" id="KW-0812">Transmembrane</keyword>
<gene>
    <name evidence="2" type="ORF">EFK50_08360</name>
</gene>
<organism evidence="2 3">
    <name type="scientific">Nocardioides marmoriginsengisoli</name>
    <dbReference type="NCBI Taxonomy" id="661483"/>
    <lineage>
        <taxon>Bacteria</taxon>
        <taxon>Bacillati</taxon>
        <taxon>Actinomycetota</taxon>
        <taxon>Actinomycetes</taxon>
        <taxon>Propionibacteriales</taxon>
        <taxon>Nocardioidaceae</taxon>
        <taxon>Nocardioides</taxon>
    </lineage>
</organism>
<evidence type="ECO:0000256" key="1">
    <source>
        <dbReference type="SAM" id="Phobius"/>
    </source>
</evidence>
<name>A0A3N0CJW5_9ACTN</name>
<protein>
    <recommendedName>
        <fullName evidence="4">Glycosyltransferase RgtA/B/C/D-like domain-containing protein</fullName>
    </recommendedName>
</protein>
<dbReference type="OrthoDB" id="3822314at2"/>
<feature type="transmembrane region" description="Helical" evidence="1">
    <location>
        <begin position="267"/>
        <end position="286"/>
    </location>
</feature>
<feature type="transmembrane region" description="Helical" evidence="1">
    <location>
        <begin position="162"/>
        <end position="180"/>
    </location>
</feature>
<dbReference type="RefSeq" id="WP_123227122.1">
    <property type="nucleotide sequence ID" value="NZ_RJSE01000006.1"/>
</dbReference>
<feature type="transmembrane region" description="Helical" evidence="1">
    <location>
        <begin position="54"/>
        <end position="72"/>
    </location>
</feature>
<comment type="caution">
    <text evidence="2">The sequence shown here is derived from an EMBL/GenBank/DDBJ whole genome shotgun (WGS) entry which is preliminary data.</text>
</comment>
<dbReference type="AlphaFoldDB" id="A0A3N0CJW5"/>
<keyword evidence="3" id="KW-1185">Reference proteome</keyword>
<dbReference type="EMBL" id="RJSE01000006">
    <property type="protein sequence ID" value="RNL63735.1"/>
    <property type="molecule type" value="Genomic_DNA"/>
</dbReference>
<keyword evidence="1" id="KW-0472">Membrane</keyword>
<feature type="transmembrane region" description="Helical" evidence="1">
    <location>
        <begin position="234"/>
        <end position="255"/>
    </location>
</feature>